<dbReference type="PRINTS" id="PR00237">
    <property type="entry name" value="GPCRRHODOPSN"/>
</dbReference>
<dbReference type="GO" id="GO:0005886">
    <property type="term" value="C:plasma membrane"/>
    <property type="evidence" value="ECO:0007669"/>
    <property type="project" value="UniProtKB-SubCell"/>
</dbReference>
<dbReference type="PROSITE" id="PS00237">
    <property type="entry name" value="G_PROTEIN_RECEP_F1_1"/>
    <property type="match status" value="1"/>
</dbReference>
<name>A0ABD0VW24_UMBPY</name>
<feature type="transmembrane region" description="Helical" evidence="10">
    <location>
        <begin position="39"/>
        <end position="62"/>
    </location>
</feature>
<comment type="subcellular location">
    <subcellularLocation>
        <location evidence="1">Cell membrane</location>
        <topology evidence="1">Multi-pass membrane protein</topology>
    </subcellularLocation>
</comment>
<feature type="transmembrane region" description="Helical" evidence="10">
    <location>
        <begin position="82"/>
        <end position="107"/>
    </location>
</feature>
<evidence type="ECO:0000313" key="12">
    <source>
        <dbReference type="EMBL" id="KAL0961652.1"/>
    </source>
</evidence>
<keyword evidence="13" id="KW-1185">Reference proteome</keyword>
<keyword evidence="8 9" id="KW-0807">Transducer</keyword>
<accession>A0ABD0VW24</accession>
<evidence type="ECO:0000256" key="5">
    <source>
        <dbReference type="ARBA" id="ARBA00023040"/>
    </source>
</evidence>
<dbReference type="Gene3D" id="1.20.1070.10">
    <property type="entry name" value="Rhodopsin 7-helix transmembrane proteins"/>
    <property type="match status" value="1"/>
</dbReference>
<keyword evidence="7 9" id="KW-0675">Receptor</keyword>
<dbReference type="InterPro" id="IPR017452">
    <property type="entry name" value="GPCR_Rhodpsn_7TM"/>
</dbReference>
<dbReference type="Pfam" id="PF00001">
    <property type="entry name" value="7tm_1"/>
    <property type="match status" value="1"/>
</dbReference>
<comment type="caution">
    <text evidence="12">The sequence shown here is derived from an EMBL/GenBank/DDBJ whole genome shotgun (WGS) entry which is preliminary data.</text>
</comment>
<sequence>MYASILFMDYIAANRYLKIVRPLETHTLQTVRAARYVSIATWAILLTLSSVYLTVSLLTTWGTKPNPEAMGCDAFHSSHLRLLYKIIHSFLAAIFIFVLVSLLLLYCGTVRKLQQAQQNQISSTTNRKLSRSKRNMLVLVGVFCVCFVPYHLVRLPYAFFQSYLYSCALQHTFYLLKELTVLLSVLNACLDPFIYFIFCKAFRAQLGLNRGFSVTTTHTNSTTPRMEVRRISIRNTGSLPRNLIRNSFKMSRRTSLT</sequence>
<dbReference type="GO" id="GO:0004930">
    <property type="term" value="F:G protein-coupled receptor activity"/>
    <property type="evidence" value="ECO:0007669"/>
    <property type="project" value="UniProtKB-KW"/>
</dbReference>
<evidence type="ECO:0000313" key="13">
    <source>
        <dbReference type="Proteomes" id="UP001557470"/>
    </source>
</evidence>
<dbReference type="AlphaFoldDB" id="A0ABD0VW24"/>
<feature type="domain" description="G-protein coupled receptors family 1 profile" evidence="11">
    <location>
        <begin position="1"/>
        <end position="195"/>
    </location>
</feature>
<evidence type="ECO:0000256" key="2">
    <source>
        <dbReference type="ARBA" id="ARBA00022475"/>
    </source>
</evidence>
<keyword evidence="5 9" id="KW-0297">G-protein coupled receptor</keyword>
<proteinExistence type="inferred from homology"/>
<evidence type="ECO:0000256" key="10">
    <source>
        <dbReference type="SAM" id="Phobius"/>
    </source>
</evidence>
<evidence type="ECO:0000256" key="4">
    <source>
        <dbReference type="ARBA" id="ARBA00022989"/>
    </source>
</evidence>
<evidence type="ECO:0000256" key="7">
    <source>
        <dbReference type="ARBA" id="ARBA00023170"/>
    </source>
</evidence>
<reference evidence="12 13" key="1">
    <citation type="submission" date="2024-06" db="EMBL/GenBank/DDBJ databases">
        <authorList>
            <person name="Pan Q."/>
            <person name="Wen M."/>
            <person name="Jouanno E."/>
            <person name="Zahm M."/>
            <person name="Klopp C."/>
            <person name="Cabau C."/>
            <person name="Louis A."/>
            <person name="Berthelot C."/>
            <person name="Parey E."/>
            <person name="Roest Crollius H."/>
            <person name="Montfort J."/>
            <person name="Robinson-Rechavi M."/>
            <person name="Bouchez O."/>
            <person name="Lampietro C."/>
            <person name="Lopez Roques C."/>
            <person name="Donnadieu C."/>
            <person name="Postlethwait J."/>
            <person name="Bobe J."/>
            <person name="Verreycken H."/>
            <person name="Guiguen Y."/>
        </authorList>
    </citation>
    <scope>NUCLEOTIDE SEQUENCE [LARGE SCALE GENOMIC DNA]</scope>
    <source>
        <strain evidence="12">Up_M1</strain>
        <tissue evidence="12">Testis</tissue>
    </source>
</reference>
<dbReference type="PANTHER" id="PTHR24233:SF11">
    <property type="entry name" value="P2Y PURINOCEPTOR 14-LIKE"/>
    <property type="match status" value="1"/>
</dbReference>
<keyword evidence="4 10" id="KW-1133">Transmembrane helix</keyword>
<dbReference type="Proteomes" id="UP001557470">
    <property type="component" value="Unassembled WGS sequence"/>
</dbReference>
<evidence type="ECO:0000256" key="9">
    <source>
        <dbReference type="RuleBase" id="RU000688"/>
    </source>
</evidence>
<dbReference type="EMBL" id="JAGEUA010000022">
    <property type="protein sequence ID" value="KAL0961652.1"/>
    <property type="molecule type" value="Genomic_DNA"/>
</dbReference>
<feature type="transmembrane region" description="Helical" evidence="10">
    <location>
        <begin position="136"/>
        <end position="159"/>
    </location>
</feature>
<dbReference type="PROSITE" id="PS50262">
    <property type="entry name" value="G_PROTEIN_RECEP_F1_2"/>
    <property type="match status" value="1"/>
</dbReference>
<comment type="similarity">
    <text evidence="9">Belongs to the G-protein coupled receptor 1 family.</text>
</comment>
<feature type="transmembrane region" description="Helical" evidence="10">
    <location>
        <begin position="179"/>
        <end position="198"/>
    </location>
</feature>
<organism evidence="12 13">
    <name type="scientific">Umbra pygmaea</name>
    <name type="common">Eastern mudminnow</name>
    <dbReference type="NCBI Taxonomy" id="75934"/>
    <lineage>
        <taxon>Eukaryota</taxon>
        <taxon>Metazoa</taxon>
        <taxon>Chordata</taxon>
        <taxon>Craniata</taxon>
        <taxon>Vertebrata</taxon>
        <taxon>Euteleostomi</taxon>
        <taxon>Actinopterygii</taxon>
        <taxon>Neopterygii</taxon>
        <taxon>Teleostei</taxon>
        <taxon>Protacanthopterygii</taxon>
        <taxon>Esociformes</taxon>
        <taxon>Umbridae</taxon>
        <taxon>Umbra</taxon>
    </lineage>
</organism>
<dbReference type="SUPFAM" id="SSF81321">
    <property type="entry name" value="Family A G protein-coupled receptor-like"/>
    <property type="match status" value="1"/>
</dbReference>
<evidence type="ECO:0000256" key="6">
    <source>
        <dbReference type="ARBA" id="ARBA00023136"/>
    </source>
</evidence>
<keyword evidence="6 10" id="KW-0472">Membrane</keyword>
<dbReference type="InterPro" id="IPR000276">
    <property type="entry name" value="GPCR_Rhodpsn"/>
</dbReference>
<dbReference type="PANTHER" id="PTHR24233">
    <property type="entry name" value="P2Y PURINOCEPTOR-RELATED G-PROTEIN COUPLED RECEPTOR"/>
    <property type="match status" value="1"/>
</dbReference>
<gene>
    <name evidence="12" type="ORF">UPYG_G00353330</name>
</gene>
<evidence type="ECO:0000256" key="1">
    <source>
        <dbReference type="ARBA" id="ARBA00004651"/>
    </source>
</evidence>
<evidence type="ECO:0000256" key="8">
    <source>
        <dbReference type="ARBA" id="ARBA00023224"/>
    </source>
</evidence>
<keyword evidence="2" id="KW-1003">Cell membrane</keyword>
<keyword evidence="3 9" id="KW-0812">Transmembrane</keyword>
<evidence type="ECO:0000259" key="11">
    <source>
        <dbReference type="PROSITE" id="PS50262"/>
    </source>
</evidence>
<evidence type="ECO:0000256" key="3">
    <source>
        <dbReference type="ARBA" id="ARBA00022692"/>
    </source>
</evidence>
<protein>
    <recommendedName>
        <fullName evidence="11">G-protein coupled receptors family 1 profile domain-containing protein</fullName>
    </recommendedName>
</protein>